<organism evidence="4 5">
    <name type="scientific">Candidatus Uhrbacteria bacterium RIFCSPHIGHO2_02_FULL_57_19</name>
    <dbReference type="NCBI Taxonomy" id="1802391"/>
    <lineage>
        <taxon>Bacteria</taxon>
        <taxon>Candidatus Uhriibacteriota</taxon>
    </lineage>
</organism>
<evidence type="ECO:0008006" key="6">
    <source>
        <dbReference type="Google" id="ProtNLM"/>
    </source>
</evidence>
<dbReference type="Gene3D" id="3.30.9.10">
    <property type="entry name" value="D-Amino Acid Oxidase, subunit A, domain 2"/>
    <property type="match status" value="1"/>
</dbReference>
<gene>
    <name evidence="4" type="ORF">A3D72_04225</name>
</gene>
<dbReference type="InterPro" id="IPR000683">
    <property type="entry name" value="Gfo/Idh/MocA-like_OxRdtase_N"/>
</dbReference>
<sequence length="701" mass="78863">MLVGVGRFGRHHLRVLKMLADQGQIILEGAVVKTPEKQARIANEFQVPVFTEIPIALLQKVDGVVVATPMDTHFSIVNTCLEYANVLVEKPLAMNTADAKLLESKARQRNRVLMVAHTYRFHPMVEKLQSLLGTEDGLPYRIEGQFVNPANTDSNENPSLDHLHFFDVIDFLFKKTPLSVHCNASGRAHTVSLRYPENMDAILKLGWNGDAKKRTLEFFYRDKSIRCDFIQNTIDVICGGENRRIEVNSTVEPLEKELRLYIQLLQGNAAPEHYPDAVVGSRILDVALKAQPLQTEHKPRVAIIGGGIFGANCAIKLAAFCDVTMFERNNDILGEASFVNQYRHHWGYHYPRSAETVRDIQRAMESFESLYQSAIVRNFPTYYGVAKDGSKVSAEDYVRFCREHNLPFTLEYPDPRYLDPNQVSVCLKTMEPIYDYTRLKSLVHSYLTQEKNIHIELGSNVIGGQLLADGRKELLVQSNGNSSARTFDFIINATYANHNTFPDWFGFPKKEVRIDLVEALIVRLPIPHISLAVMDGPFTNLVPTGENGVFTLVHIKESILKRFVPSDGLVPPGLQVSSNAKKIVEKSKEWFPILEQAELLESRYVFRCVNANREHDDARPSDITRHGFGCFSILGGKILNSVRVAQELAEEIRGYTSTPSAATPVALVNGFAQPSADLNVRRSLMDPPDRPQIVEDPQAIR</sequence>
<dbReference type="InterPro" id="IPR006076">
    <property type="entry name" value="FAD-dep_OxRdtase"/>
</dbReference>
<protein>
    <recommendedName>
        <fullName evidence="6">Gfo/Idh/MocA-like oxidoreductase N-terminal domain-containing protein</fullName>
    </recommendedName>
</protein>
<accession>A0A1F7U3A8</accession>
<name>A0A1F7U3A8_9BACT</name>
<dbReference type="EMBL" id="MGDZ01000052">
    <property type="protein sequence ID" value="OGL72745.1"/>
    <property type="molecule type" value="Genomic_DNA"/>
</dbReference>
<dbReference type="SUPFAM" id="SSF51905">
    <property type="entry name" value="FAD/NAD(P)-binding domain"/>
    <property type="match status" value="1"/>
</dbReference>
<feature type="domain" description="Gfo/Idh/MocA-like oxidoreductase N-terminal" evidence="3">
    <location>
        <begin position="2"/>
        <end position="117"/>
    </location>
</feature>
<dbReference type="InterPro" id="IPR051450">
    <property type="entry name" value="Gfo/Idh/MocA_Oxidoreductases"/>
</dbReference>
<dbReference type="Proteomes" id="UP000176303">
    <property type="component" value="Unassembled WGS sequence"/>
</dbReference>
<dbReference type="PANTHER" id="PTHR43377">
    <property type="entry name" value="BILIVERDIN REDUCTASE A"/>
    <property type="match status" value="1"/>
</dbReference>
<dbReference type="SUPFAM" id="SSF51735">
    <property type="entry name" value="NAD(P)-binding Rossmann-fold domains"/>
    <property type="match status" value="1"/>
</dbReference>
<dbReference type="InterPro" id="IPR036188">
    <property type="entry name" value="FAD/NAD-bd_sf"/>
</dbReference>
<evidence type="ECO:0000313" key="5">
    <source>
        <dbReference type="Proteomes" id="UP000176303"/>
    </source>
</evidence>
<dbReference type="GO" id="GO:0000166">
    <property type="term" value="F:nucleotide binding"/>
    <property type="evidence" value="ECO:0007669"/>
    <property type="project" value="InterPro"/>
</dbReference>
<evidence type="ECO:0000313" key="4">
    <source>
        <dbReference type="EMBL" id="OGL72745.1"/>
    </source>
</evidence>
<dbReference type="STRING" id="1802391.A3D72_04225"/>
<dbReference type="PANTHER" id="PTHR43377:SF1">
    <property type="entry name" value="BILIVERDIN REDUCTASE A"/>
    <property type="match status" value="1"/>
</dbReference>
<dbReference type="AlphaFoldDB" id="A0A1F7U3A8"/>
<dbReference type="Pfam" id="PF01408">
    <property type="entry name" value="GFO_IDH_MocA"/>
    <property type="match status" value="1"/>
</dbReference>
<feature type="compositionally biased region" description="Basic and acidic residues" evidence="1">
    <location>
        <begin position="681"/>
        <end position="693"/>
    </location>
</feature>
<evidence type="ECO:0000259" key="3">
    <source>
        <dbReference type="Pfam" id="PF01408"/>
    </source>
</evidence>
<dbReference type="Pfam" id="PF01266">
    <property type="entry name" value="DAO"/>
    <property type="match status" value="1"/>
</dbReference>
<comment type="caution">
    <text evidence="4">The sequence shown here is derived from an EMBL/GenBank/DDBJ whole genome shotgun (WGS) entry which is preliminary data.</text>
</comment>
<feature type="domain" description="FAD dependent oxidoreductase" evidence="2">
    <location>
        <begin position="300"/>
        <end position="548"/>
    </location>
</feature>
<reference evidence="4 5" key="1">
    <citation type="journal article" date="2016" name="Nat. Commun.">
        <title>Thousands of microbial genomes shed light on interconnected biogeochemical processes in an aquifer system.</title>
        <authorList>
            <person name="Anantharaman K."/>
            <person name="Brown C.T."/>
            <person name="Hug L.A."/>
            <person name="Sharon I."/>
            <person name="Castelle C.J."/>
            <person name="Probst A.J."/>
            <person name="Thomas B.C."/>
            <person name="Singh A."/>
            <person name="Wilkins M.J."/>
            <person name="Karaoz U."/>
            <person name="Brodie E.L."/>
            <person name="Williams K.H."/>
            <person name="Hubbard S.S."/>
            <person name="Banfield J.F."/>
        </authorList>
    </citation>
    <scope>NUCLEOTIDE SEQUENCE [LARGE SCALE GENOMIC DNA]</scope>
</reference>
<dbReference type="InterPro" id="IPR036291">
    <property type="entry name" value="NAD(P)-bd_dom_sf"/>
</dbReference>
<dbReference type="Gene3D" id="3.40.50.720">
    <property type="entry name" value="NAD(P)-binding Rossmann-like Domain"/>
    <property type="match status" value="1"/>
</dbReference>
<evidence type="ECO:0000256" key="1">
    <source>
        <dbReference type="SAM" id="MobiDB-lite"/>
    </source>
</evidence>
<evidence type="ECO:0000259" key="2">
    <source>
        <dbReference type="Pfam" id="PF01266"/>
    </source>
</evidence>
<proteinExistence type="predicted"/>
<dbReference type="Gene3D" id="3.30.360.10">
    <property type="entry name" value="Dihydrodipicolinate Reductase, domain 2"/>
    <property type="match status" value="1"/>
</dbReference>
<feature type="region of interest" description="Disordered" evidence="1">
    <location>
        <begin position="681"/>
        <end position="701"/>
    </location>
</feature>
<dbReference type="Gene3D" id="3.50.50.60">
    <property type="entry name" value="FAD/NAD(P)-binding domain"/>
    <property type="match status" value="1"/>
</dbReference>